<dbReference type="NCBIfam" id="TIGR01550">
    <property type="entry name" value="DOC_P1"/>
    <property type="match status" value="1"/>
</dbReference>
<comment type="caution">
    <text evidence="2">The sequence shown here is derived from an EMBL/GenBank/DDBJ whole genome shotgun (WGS) entry which is preliminary data.</text>
</comment>
<organism evidence="2 3">
    <name type="scientific">Mucilaginibacter psychrotolerans</name>
    <dbReference type="NCBI Taxonomy" id="1524096"/>
    <lineage>
        <taxon>Bacteria</taxon>
        <taxon>Pseudomonadati</taxon>
        <taxon>Bacteroidota</taxon>
        <taxon>Sphingobacteriia</taxon>
        <taxon>Sphingobacteriales</taxon>
        <taxon>Sphingobacteriaceae</taxon>
        <taxon>Mucilaginibacter</taxon>
    </lineage>
</organism>
<dbReference type="Pfam" id="PF02661">
    <property type="entry name" value="Fic"/>
    <property type="match status" value="1"/>
</dbReference>
<accession>A0A4Y8SC61</accession>
<gene>
    <name evidence="2" type="ORF">E2R66_17105</name>
</gene>
<feature type="domain" description="Fido" evidence="1">
    <location>
        <begin position="2"/>
        <end position="120"/>
    </location>
</feature>
<dbReference type="EMBL" id="SOZE01000018">
    <property type="protein sequence ID" value="TFF35936.1"/>
    <property type="molecule type" value="Genomic_DNA"/>
</dbReference>
<evidence type="ECO:0000313" key="3">
    <source>
        <dbReference type="Proteomes" id="UP000297540"/>
    </source>
</evidence>
<dbReference type="InterPro" id="IPR036597">
    <property type="entry name" value="Fido-like_dom_sf"/>
</dbReference>
<dbReference type="InterPro" id="IPR053737">
    <property type="entry name" value="Type_II_TA_Toxin"/>
</dbReference>
<protein>
    <submittedName>
        <fullName evidence="2">Type II toxin-antitoxin system death-on-curing family toxin</fullName>
    </submittedName>
</protein>
<name>A0A4Y8SC61_9SPHI</name>
<dbReference type="RefSeq" id="WP_133232824.1">
    <property type="nucleotide sequence ID" value="NZ_SOZE01000018.1"/>
</dbReference>
<dbReference type="InterPro" id="IPR006440">
    <property type="entry name" value="Doc"/>
</dbReference>
<dbReference type="InterPro" id="IPR003812">
    <property type="entry name" value="Fido"/>
</dbReference>
<sequence length="126" mass="14180">MIDLQEVEVYHNGLIDQFGGSKGIRDIAGLEAALARPYMTFDQQDLYPTAVDKAAAIFESLIINHPFIDGNKRIAYLLLRLTVRIENITMVASQKEKYDMAIAASMGEIHFDQIKDWIAAHSIKVQ</sequence>
<dbReference type="AlphaFoldDB" id="A0A4Y8SC61"/>
<proteinExistence type="predicted"/>
<dbReference type="GO" id="GO:0016301">
    <property type="term" value="F:kinase activity"/>
    <property type="evidence" value="ECO:0007669"/>
    <property type="project" value="InterPro"/>
</dbReference>
<keyword evidence="3" id="KW-1185">Reference proteome</keyword>
<dbReference type="PROSITE" id="PS51459">
    <property type="entry name" value="FIDO"/>
    <property type="match status" value="1"/>
</dbReference>
<evidence type="ECO:0000313" key="2">
    <source>
        <dbReference type="EMBL" id="TFF35936.1"/>
    </source>
</evidence>
<reference evidence="2 3" key="1">
    <citation type="journal article" date="2017" name="Int. J. Syst. Evol. Microbiol.">
        <title>Mucilaginibacterpsychrotolerans sp. nov., isolated from peatlands.</title>
        <authorList>
            <person name="Deng Y."/>
            <person name="Shen L."/>
            <person name="Xu B."/>
            <person name="Liu Y."/>
            <person name="Gu Z."/>
            <person name="Liu H."/>
            <person name="Zhou Y."/>
        </authorList>
    </citation>
    <scope>NUCLEOTIDE SEQUENCE [LARGE SCALE GENOMIC DNA]</scope>
    <source>
        <strain evidence="2 3">NH7-4</strain>
    </source>
</reference>
<dbReference type="OrthoDB" id="9802752at2"/>
<evidence type="ECO:0000259" key="1">
    <source>
        <dbReference type="PROSITE" id="PS51459"/>
    </source>
</evidence>
<dbReference type="Gene3D" id="1.20.120.1870">
    <property type="entry name" value="Fic/DOC protein, Fido domain"/>
    <property type="match status" value="1"/>
</dbReference>
<dbReference type="SUPFAM" id="SSF140931">
    <property type="entry name" value="Fic-like"/>
    <property type="match status" value="1"/>
</dbReference>
<dbReference type="PANTHER" id="PTHR39426">
    <property type="entry name" value="HOMOLOGY TO DEATH-ON-CURING PROTEIN OF PHAGE P1"/>
    <property type="match status" value="1"/>
</dbReference>
<dbReference type="PANTHER" id="PTHR39426:SF1">
    <property type="entry name" value="HOMOLOGY TO DEATH-ON-CURING PROTEIN OF PHAGE P1"/>
    <property type="match status" value="1"/>
</dbReference>
<dbReference type="Proteomes" id="UP000297540">
    <property type="component" value="Unassembled WGS sequence"/>
</dbReference>